<protein>
    <recommendedName>
        <fullName evidence="4">Taste receptor type 1 member 1</fullName>
    </recommendedName>
</protein>
<evidence type="ECO:0008006" key="4">
    <source>
        <dbReference type="Google" id="ProtNLM"/>
    </source>
</evidence>
<feature type="non-terminal residue" evidence="2">
    <location>
        <position position="1"/>
    </location>
</feature>
<feature type="transmembrane region" description="Helical" evidence="1">
    <location>
        <begin position="49"/>
        <end position="69"/>
    </location>
</feature>
<feature type="transmembrane region" description="Helical" evidence="1">
    <location>
        <begin position="18"/>
        <end position="37"/>
    </location>
</feature>
<accession>A0ABV0PEQ1</accession>
<dbReference type="Proteomes" id="UP001476798">
    <property type="component" value="Unassembled WGS sequence"/>
</dbReference>
<comment type="caution">
    <text evidence="2">The sequence shown here is derived from an EMBL/GenBank/DDBJ whole genome shotgun (WGS) entry which is preliminary data.</text>
</comment>
<name>A0ABV0PEQ1_9TELE</name>
<reference evidence="2 3" key="1">
    <citation type="submission" date="2021-06" db="EMBL/GenBank/DDBJ databases">
        <authorList>
            <person name="Palmer J.M."/>
        </authorList>
    </citation>
    <scope>NUCLEOTIDE SEQUENCE [LARGE SCALE GENOMIC DNA]</scope>
    <source>
        <strain evidence="2 3">GA_2019</strain>
        <tissue evidence="2">Muscle</tissue>
    </source>
</reference>
<keyword evidence="1" id="KW-1133">Transmembrane helix</keyword>
<organism evidence="2 3">
    <name type="scientific">Goodea atripinnis</name>
    <dbReference type="NCBI Taxonomy" id="208336"/>
    <lineage>
        <taxon>Eukaryota</taxon>
        <taxon>Metazoa</taxon>
        <taxon>Chordata</taxon>
        <taxon>Craniata</taxon>
        <taxon>Vertebrata</taxon>
        <taxon>Euteleostomi</taxon>
        <taxon>Actinopterygii</taxon>
        <taxon>Neopterygii</taxon>
        <taxon>Teleostei</taxon>
        <taxon>Neoteleostei</taxon>
        <taxon>Acanthomorphata</taxon>
        <taxon>Ovalentaria</taxon>
        <taxon>Atherinomorphae</taxon>
        <taxon>Cyprinodontiformes</taxon>
        <taxon>Goodeidae</taxon>
        <taxon>Goodea</taxon>
    </lineage>
</organism>
<dbReference type="EMBL" id="JAHRIO010071295">
    <property type="protein sequence ID" value="MEQ2181938.1"/>
    <property type="molecule type" value="Genomic_DNA"/>
</dbReference>
<sequence length="70" mass="7436">VENQGAVQTFASPTFSSFLDMLLCSLVVLALSLACFLRPLVTRQSPSTPALILTAVATLLEALALLFAIR</sequence>
<gene>
    <name evidence="2" type="ORF">GOODEAATRI_016861</name>
</gene>
<evidence type="ECO:0000313" key="2">
    <source>
        <dbReference type="EMBL" id="MEQ2181938.1"/>
    </source>
</evidence>
<keyword evidence="3" id="KW-1185">Reference proteome</keyword>
<evidence type="ECO:0000313" key="3">
    <source>
        <dbReference type="Proteomes" id="UP001476798"/>
    </source>
</evidence>
<keyword evidence="1" id="KW-0812">Transmembrane</keyword>
<evidence type="ECO:0000256" key="1">
    <source>
        <dbReference type="SAM" id="Phobius"/>
    </source>
</evidence>
<proteinExistence type="predicted"/>
<keyword evidence="1" id="KW-0472">Membrane</keyword>